<dbReference type="PROSITE" id="PS51257">
    <property type="entry name" value="PROKAR_LIPOPROTEIN"/>
    <property type="match status" value="1"/>
</dbReference>
<feature type="chain" id="PRO_5047112752" evidence="1">
    <location>
        <begin position="19"/>
        <end position="334"/>
    </location>
</feature>
<sequence>MRLLAPLLIVLSISLLTACEPADPAKAMMADYQQRLGNVLDADPSPLSLPALPSLPRKRELVQPIADLRLGLLDAYELRQCGLFNLIAERNSSLGKVADRFRQLDYELSFIRVAKQCLPKVKDDSIRTALNDAIVSKTQQLPTVIWNTVIDSSAWQAQWSLPIHTLPVELPAHSNAVSAMTQFGRLVQQPSSTHESILEWQESIEKQPILGALFVSLTAHTDWLNQTSQLIADNQSKVLCGENFDTTRLERLKTVFYKYYVGEVQPYLARVDGLYRDVSPTLNQLASLETPPPFSAYKSAYWQGEAYTAYKQAIRHHADVWQQLFQRCNVTLGG</sequence>
<evidence type="ECO:0000313" key="3">
    <source>
        <dbReference type="Proteomes" id="UP000501408"/>
    </source>
</evidence>
<keyword evidence="3" id="KW-1185">Reference proteome</keyword>
<dbReference type="EMBL" id="CP050266">
    <property type="protein sequence ID" value="QIR06070.1"/>
    <property type="molecule type" value="Genomic_DNA"/>
</dbReference>
<feature type="signal peptide" evidence="1">
    <location>
        <begin position="1"/>
        <end position="18"/>
    </location>
</feature>
<name>A0ABX6K3D9_SALCS</name>
<protein>
    <submittedName>
        <fullName evidence="2">DUF3080 domain-containing protein</fullName>
    </submittedName>
</protein>
<keyword evidence="1" id="KW-0732">Signal</keyword>
<gene>
    <name evidence="2" type="ORF">HBA18_06625</name>
</gene>
<dbReference type="Pfam" id="PF11279">
    <property type="entry name" value="DUF3080"/>
    <property type="match status" value="1"/>
</dbReference>
<evidence type="ECO:0000313" key="2">
    <source>
        <dbReference type="EMBL" id="QIR06070.1"/>
    </source>
</evidence>
<proteinExistence type="predicted"/>
<accession>A0ABX6K3D9</accession>
<organism evidence="2 3">
    <name type="scientific">Salinivibrio costicola</name>
    <name type="common">Vibrio costicola</name>
    <dbReference type="NCBI Taxonomy" id="51367"/>
    <lineage>
        <taxon>Bacteria</taxon>
        <taxon>Pseudomonadati</taxon>
        <taxon>Pseudomonadota</taxon>
        <taxon>Gammaproteobacteria</taxon>
        <taxon>Vibrionales</taxon>
        <taxon>Vibrionaceae</taxon>
        <taxon>Salinivibrio</taxon>
    </lineage>
</organism>
<dbReference type="RefSeq" id="WP_167314355.1">
    <property type="nucleotide sequence ID" value="NZ_CP050266.1"/>
</dbReference>
<evidence type="ECO:0000256" key="1">
    <source>
        <dbReference type="SAM" id="SignalP"/>
    </source>
</evidence>
<dbReference type="Proteomes" id="UP000501408">
    <property type="component" value="Chromosome 1"/>
</dbReference>
<reference evidence="2 3" key="1">
    <citation type="submission" date="2020-03" db="EMBL/GenBank/DDBJ databases">
        <title>Genome mining reveals the biosynthetic pathways of PHA and ectoines of the halophilic strain Salinivibrio costicola M318 isolated from fermented shrimp paste.</title>
        <authorList>
            <person name="Doan T.V."/>
            <person name="Tran L.T."/>
            <person name="Trieu T.A."/>
            <person name="Nguyen Q.V."/>
            <person name="Quach T.N."/>
            <person name="Phi T.Q."/>
            <person name="Kumar S."/>
        </authorList>
    </citation>
    <scope>NUCLEOTIDE SEQUENCE [LARGE SCALE GENOMIC DNA]</scope>
    <source>
        <strain evidence="2 3">M318</strain>
    </source>
</reference>
<dbReference type="InterPro" id="IPR021431">
    <property type="entry name" value="DUF3080"/>
</dbReference>